<protein>
    <submittedName>
        <fullName evidence="7">Cysteinyl-tRNA synthetase</fullName>
        <ecNumber evidence="7">6.1.1.16</ecNumber>
    </submittedName>
</protein>
<keyword evidence="3 7" id="KW-0436">Ligase</keyword>
<feature type="domain" description="tRNA synthetases class I catalytic" evidence="6">
    <location>
        <begin position="16"/>
        <end position="58"/>
    </location>
</feature>
<evidence type="ECO:0000313" key="7">
    <source>
        <dbReference type="EMBL" id="STT79450.1"/>
    </source>
</evidence>
<dbReference type="GO" id="GO:0005524">
    <property type="term" value="F:ATP binding"/>
    <property type="evidence" value="ECO:0007669"/>
    <property type="project" value="UniProtKB-KW"/>
</dbReference>
<dbReference type="GO" id="GO:0004817">
    <property type="term" value="F:cysteine-tRNA ligase activity"/>
    <property type="evidence" value="ECO:0007669"/>
    <property type="project" value="UniProtKB-EC"/>
</dbReference>
<dbReference type="InterPro" id="IPR024909">
    <property type="entry name" value="Cys-tRNA/MSH_ligase"/>
</dbReference>
<evidence type="ECO:0000256" key="2">
    <source>
        <dbReference type="ARBA" id="ARBA00011245"/>
    </source>
</evidence>
<dbReference type="PANTHER" id="PTHR10890">
    <property type="entry name" value="CYSTEINYL-TRNA SYNTHETASE"/>
    <property type="match status" value="1"/>
</dbReference>
<name>A0A377XEB2_KLEPN</name>
<evidence type="ECO:0000256" key="5">
    <source>
        <dbReference type="ARBA" id="ARBA00022840"/>
    </source>
</evidence>
<dbReference type="Gene3D" id="3.40.50.620">
    <property type="entry name" value="HUPs"/>
    <property type="match status" value="1"/>
</dbReference>
<comment type="subunit">
    <text evidence="2">Monomer.</text>
</comment>
<keyword evidence="5" id="KW-0067">ATP-binding</keyword>
<dbReference type="PANTHER" id="PTHR10890:SF3">
    <property type="entry name" value="CYSTEINE--TRNA LIGASE, CYTOPLASMIC"/>
    <property type="match status" value="1"/>
</dbReference>
<dbReference type="GO" id="GO:0006423">
    <property type="term" value="P:cysteinyl-tRNA aminoacylation"/>
    <property type="evidence" value="ECO:0007669"/>
    <property type="project" value="TreeGrafter"/>
</dbReference>
<evidence type="ECO:0000313" key="8">
    <source>
        <dbReference type="Proteomes" id="UP000254340"/>
    </source>
</evidence>
<evidence type="ECO:0000256" key="4">
    <source>
        <dbReference type="ARBA" id="ARBA00022741"/>
    </source>
</evidence>
<dbReference type="Proteomes" id="UP000254340">
    <property type="component" value="Unassembled WGS sequence"/>
</dbReference>
<evidence type="ECO:0000259" key="6">
    <source>
        <dbReference type="Pfam" id="PF01406"/>
    </source>
</evidence>
<proteinExistence type="inferred from homology"/>
<evidence type="ECO:0000256" key="3">
    <source>
        <dbReference type="ARBA" id="ARBA00022598"/>
    </source>
</evidence>
<keyword evidence="7" id="KW-0030">Aminoacyl-tRNA synthetase</keyword>
<dbReference type="InterPro" id="IPR032678">
    <property type="entry name" value="tRNA-synt_1_cat_dom"/>
</dbReference>
<comment type="similarity">
    <text evidence="1">Belongs to the class-I aminoacyl-tRNA synthetase family.</text>
</comment>
<dbReference type="SUPFAM" id="SSF52374">
    <property type="entry name" value="Nucleotidylyl transferase"/>
    <property type="match status" value="1"/>
</dbReference>
<evidence type="ECO:0000256" key="1">
    <source>
        <dbReference type="ARBA" id="ARBA00005594"/>
    </source>
</evidence>
<gene>
    <name evidence="7" type="primary">cysS_3</name>
    <name evidence="7" type="ORF">NCTC5047_02083</name>
</gene>
<dbReference type="InterPro" id="IPR014729">
    <property type="entry name" value="Rossmann-like_a/b/a_fold"/>
</dbReference>
<dbReference type="AlphaFoldDB" id="A0A377XEB2"/>
<keyword evidence="4" id="KW-0547">Nucleotide-binding</keyword>
<reference evidence="7 8" key="1">
    <citation type="submission" date="2018-06" db="EMBL/GenBank/DDBJ databases">
        <authorList>
            <consortium name="Pathogen Informatics"/>
            <person name="Doyle S."/>
        </authorList>
    </citation>
    <scope>NUCLEOTIDE SEQUENCE [LARGE SCALE GENOMIC DNA]</scope>
    <source>
        <strain evidence="7 8">NCTC5047</strain>
    </source>
</reference>
<dbReference type="EMBL" id="UGLH01000005">
    <property type="protein sequence ID" value="STT79450.1"/>
    <property type="molecule type" value="Genomic_DNA"/>
</dbReference>
<organism evidence="7 8">
    <name type="scientific">Klebsiella pneumoniae</name>
    <dbReference type="NCBI Taxonomy" id="573"/>
    <lineage>
        <taxon>Bacteria</taxon>
        <taxon>Pseudomonadati</taxon>
        <taxon>Pseudomonadota</taxon>
        <taxon>Gammaproteobacteria</taxon>
        <taxon>Enterobacterales</taxon>
        <taxon>Enterobacteriaceae</taxon>
        <taxon>Klebsiella/Raoultella group</taxon>
        <taxon>Klebsiella</taxon>
        <taxon>Klebsiella pneumoniae complex</taxon>
    </lineage>
</organism>
<sequence length="65" mass="7556">MIKLTNTLGMQKELLVPVKESKIGMYVCGVTVYDLCHLGHARTFVAFDMIVRYLRFSRIRCDFRA</sequence>
<dbReference type="Pfam" id="PF01406">
    <property type="entry name" value="tRNA-synt_1e"/>
    <property type="match status" value="1"/>
</dbReference>
<dbReference type="EC" id="6.1.1.16" evidence="7"/>
<accession>A0A377XEB2</accession>
<dbReference type="GO" id="GO:0005829">
    <property type="term" value="C:cytosol"/>
    <property type="evidence" value="ECO:0007669"/>
    <property type="project" value="TreeGrafter"/>
</dbReference>